<dbReference type="EMBL" id="CZKA01000025">
    <property type="protein sequence ID" value="CUR56012.1"/>
    <property type="molecule type" value="Genomic_DNA"/>
</dbReference>
<name>A0A2P2C5J0_9ZZZZ</name>
<organism evidence="1">
    <name type="scientific">metagenome</name>
    <dbReference type="NCBI Taxonomy" id="256318"/>
    <lineage>
        <taxon>unclassified sequences</taxon>
        <taxon>metagenomes</taxon>
    </lineage>
</organism>
<gene>
    <name evidence="1" type="ORF">NOCA2310114</name>
</gene>
<proteinExistence type="predicted"/>
<protein>
    <submittedName>
        <fullName evidence="1">Uncharacterized protein</fullName>
    </submittedName>
</protein>
<sequence>MCDHSHVLYPYRRLSSPFGCAGATDISASRGIAFVAWSTSPASTHAPATPARPASAT</sequence>
<accession>A0A2P2C5J0</accession>
<evidence type="ECO:0000313" key="1">
    <source>
        <dbReference type="EMBL" id="CUR56012.1"/>
    </source>
</evidence>
<dbReference type="AlphaFoldDB" id="A0A2P2C5J0"/>
<reference evidence="1" key="1">
    <citation type="submission" date="2015-08" db="EMBL/GenBank/DDBJ databases">
        <authorList>
            <person name="Babu N.S."/>
            <person name="Beckwith C.J."/>
            <person name="Beseler K.G."/>
            <person name="Brison A."/>
            <person name="Carone J.V."/>
            <person name="Caskin T.P."/>
            <person name="Diamond M."/>
            <person name="Durham M.E."/>
            <person name="Foxe J.M."/>
            <person name="Go M."/>
            <person name="Henderson B.A."/>
            <person name="Jones I.B."/>
            <person name="McGettigan J.A."/>
            <person name="Micheletti S.J."/>
            <person name="Nasrallah M.E."/>
            <person name="Ortiz D."/>
            <person name="Piller C.R."/>
            <person name="Privatt S.R."/>
            <person name="Schneider S.L."/>
            <person name="Sharp S."/>
            <person name="Smith T.C."/>
            <person name="Stanton J.D."/>
            <person name="Ullery H.E."/>
            <person name="Wilson R.J."/>
            <person name="Serrano M.G."/>
            <person name="Buck G."/>
            <person name="Lee V."/>
            <person name="Wang Y."/>
            <person name="Carvalho R."/>
            <person name="Voegtly L."/>
            <person name="Shi R."/>
            <person name="Duckworth R."/>
            <person name="Johnson A."/>
            <person name="Loviza R."/>
            <person name="Walstead R."/>
            <person name="Shah Z."/>
            <person name="Kiflezghi M."/>
            <person name="Wade K."/>
            <person name="Ball S.L."/>
            <person name="Bradley K.W."/>
            <person name="Asai D.J."/>
            <person name="Bowman C.A."/>
            <person name="Russell D.A."/>
            <person name="Pope W.H."/>
            <person name="Jacobs-Sera D."/>
            <person name="Hendrix R.W."/>
            <person name="Hatfull G.F."/>
        </authorList>
    </citation>
    <scope>NUCLEOTIDE SEQUENCE</scope>
</reference>